<reference evidence="1" key="1">
    <citation type="submission" date="2018-05" db="EMBL/GenBank/DDBJ databases">
        <authorList>
            <person name="Lanie J.A."/>
            <person name="Ng W.-L."/>
            <person name="Kazmierczak K.M."/>
            <person name="Andrzejewski T.M."/>
            <person name="Davidsen T.M."/>
            <person name="Wayne K.J."/>
            <person name="Tettelin H."/>
            <person name="Glass J.I."/>
            <person name="Rusch D."/>
            <person name="Podicherti R."/>
            <person name="Tsui H.-C.T."/>
            <person name="Winkler M.E."/>
        </authorList>
    </citation>
    <scope>NUCLEOTIDE SEQUENCE</scope>
</reference>
<evidence type="ECO:0000313" key="1">
    <source>
        <dbReference type="EMBL" id="SVA52345.1"/>
    </source>
</evidence>
<name>A0A381WIL2_9ZZZZ</name>
<proteinExistence type="predicted"/>
<protein>
    <submittedName>
        <fullName evidence="1">Uncharacterized protein</fullName>
    </submittedName>
</protein>
<accession>A0A381WIL2</accession>
<organism evidence="1">
    <name type="scientific">marine metagenome</name>
    <dbReference type="NCBI Taxonomy" id="408172"/>
    <lineage>
        <taxon>unclassified sequences</taxon>
        <taxon>metagenomes</taxon>
        <taxon>ecological metagenomes</taxon>
    </lineage>
</organism>
<dbReference type="AlphaFoldDB" id="A0A381WIL2"/>
<sequence>MVVFLWLLATAGVTYVANTAVELVDLQVFPGGERIEVLSLPETTVPVVTTTVPVVTTTVPVVTTTVP</sequence>
<feature type="non-terminal residue" evidence="1">
    <location>
        <position position="67"/>
    </location>
</feature>
<gene>
    <name evidence="1" type="ORF">METZ01_LOCUS105199</name>
</gene>
<dbReference type="EMBL" id="UINC01011926">
    <property type="protein sequence ID" value="SVA52345.1"/>
    <property type="molecule type" value="Genomic_DNA"/>
</dbReference>